<dbReference type="SUPFAM" id="SSF46689">
    <property type="entry name" value="Homeodomain-like"/>
    <property type="match status" value="1"/>
</dbReference>
<evidence type="ECO:0000256" key="1">
    <source>
        <dbReference type="ARBA" id="ARBA00023015"/>
    </source>
</evidence>
<dbReference type="PANTHER" id="PTHR43280">
    <property type="entry name" value="ARAC-FAMILY TRANSCRIPTIONAL REGULATOR"/>
    <property type="match status" value="1"/>
</dbReference>
<reference evidence="5" key="1">
    <citation type="submission" date="2022-12" db="EMBL/GenBank/DDBJ databases">
        <title>Genome sequence of HCMS5-2.</title>
        <authorList>
            <person name="Woo H."/>
        </authorList>
    </citation>
    <scope>NUCLEOTIDE SEQUENCE</scope>
    <source>
        <strain evidence="5">HCMS5-2</strain>
    </source>
</reference>
<evidence type="ECO:0000313" key="5">
    <source>
        <dbReference type="EMBL" id="MCZ4242676.1"/>
    </source>
</evidence>
<accession>A0ABT4L422</accession>
<keyword evidence="2" id="KW-0238">DNA-binding</keyword>
<evidence type="ECO:0000313" key="6">
    <source>
        <dbReference type="Proteomes" id="UP001144347"/>
    </source>
</evidence>
<name>A0ABT4L422_9SPHI</name>
<proteinExistence type="predicted"/>
<keyword evidence="1" id="KW-0805">Transcription regulation</keyword>
<sequence length="67" mass="7814">MFFFQYLKLMRMTKAMEKLLESDLIISEIAYSVGYKGIPSFSSTFSKMFGKRSSEFKDSKHTTLIKL</sequence>
<evidence type="ECO:0000256" key="2">
    <source>
        <dbReference type="ARBA" id="ARBA00023125"/>
    </source>
</evidence>
<feature type="domain" description="HTH araC/xylS-type" evidence="4">
    <location>
        <begin position="1"/>
        <end position="59"/>
    </location>
</feature>
<keyword evidence="6" id="KW-1185">Reference proteome</keyword>
<dbReference type="RefSeq" id="WP_269426591.1">
    <property type="nucleotide sequence ID" value="NZ_JAPWGM010000001.1"/>
</dbReference>
<dbReference type="Proteomes" id="UP001144347">
    <property type="component" value="Unassembled WGS sequence"/>
</dbReference>
<comment type="caution">
    <text evidence="5">The sequence shown here is derived from an EMBL/GenBank/DDBJ whole genome shotgun (WGS) entry which is preliminary data.</text>
</comment>
<dbReference type="PANTHER" id="PTHR43280:SF28">
    <property type="entry name" value="HTH-TYPE TRANSCRIPTIONAL ACTIVATOR RHAS"/>
    <property type="match status" value="1"/>
</dbReference>
<dbReference type="EMBL" id="JAPWGM010000001">
    <property type="protein sequence ID" value="MCZ4242676.1"/>
    <property type="molecule type" value="Genomic_DNA"/>
</dbReference>
<dbReference type="PROSITE" id="PS01124">
    <property type="entry name" value="HTH_ARAC_FAMILY_2"/>
    <property type="match status" value="1"/>
</dbReference>
<evidence type="ECO:0000259" key="4">
    <source>
        <dbReference type="PROSITE" id="PS01124"/>
    </source>
</evidence>
<gene>
    <name evidence="5" type="ORF">O0955_01555</name>
</gene>
<organism evidence="5 6">
    <name type="scientific">Pedobacter punctiformis</name>
    <dbReference type="NCBI Taxonomy" id="3004097"/>
    <lineage>
        <taxon>Bacteria</taxon>
        <taxon>Pseudomonadati</taxon>
        <taxon>Bacteroidota</taxon>
        <taxon>Sphingobacteriia</taxon>
        <taxon>Sphingobacteriales</taxon>
        <taxon>Sphingobacteriaceae</taxon>
        <taxon>Pedobacter</taxon>
    </lineage>
</organism>
<protein>
    <submittedName>
        <fullName evidence="5">AraC family transcriptional regulator</fullName>
    </submittedName>
</protein>
<dbReference type="Pfam" id="PF12833">
    <property type="entry name" value="HTH_18"/>
    <property type="match status" value="1"/>
</dbReference>
<dbReference type="InterPro" id="IPR009057">
    <property type="entry name" value="Homeodomain-like_sf"/>
</dbReference>
<dbReference type="Gene3D" id="1.10.10.60">
    <property type="entry name" value="Homeodomain-like"/>
    <property type="match status" value="1"/>
</dbReference>
<dbReference type="InterPro" id="IPR018060">
    <property type="entry name" value="HTH_AraC"/>
</dbReference>
<evidence type="ECO:0000256" key="3">
    <source>
        <dbReference type="ARBA" id="ARBA00023163"/>
    </source>
</evidence>
<keyword evidence="3" id="KW-0804">Transcription</keyword>